<dbReference type="InterPro" id="IPR001932">
    <property type="entry name" value="PPM-type_phosphatase-like_dom"/>
</dbReference>
<dbReference type="Pfam" id="PF07228">
    <property type="entry name" value="SpoIIE"/>
    <property type="match status" value="1"/>
</dbReference>
<dbReference type="EMBL" id="PVNL01000138">
    <property type="protein sequence ID" value="PRP95174.1"/>
    <property type="molecule type" value="Genomic_DNA"/>
</dbReference>
<dbReference type="PANTHER" id="PTHR35801:SF1">
    <property type="entry name" value="PHOSPHOSERINE PHOSPHATASE RSBX"/>
    <property type="match status" value="1"/>
</dbReference>
<dbReference type="Gene3D" id="3.60.40.10">
    <property type="entry name" value="PPM-type phosphatase domain"/>
    <property type="match status" value="1"/>
</dbReference>
<dbReference type="AlphaFoldDB" id="A0A2S9XQN3"/>
<name>A0A2S9XQN3_9BACT</name>
<evidence type="ECO:0000313" key="3">
    <source>
        <dbReference type="Proteomes" id="UP000238823"/>
    </source>
</evidence>
<dbReference type="InterPro" id="IPR039248">
    <property type="entry name" value="Ptase_RsbX"/>
</dbReference>
<dbReference type="SUPFAM" id="SSF81606">
    <property type="entry name" value="PP2C-like"/>
    <property type="match status" value="1"/>
</dbReference>
<sequence>MGFVREIAGVTWVMLVDALGHGPKAAEAAALAVEAAEQFTAAFSVERAFALLHERLHGSRGAAAALLRFEATALSFAGVGNVELRTLAGPPIPYMATNGVLGARMPQPRVGEIELSEPGRALLFTDGIARGTPLHAMVGLDPELLCDTLIAKHSLERDDATVLHVAY</sequence>
<dbReference type="Proteomes" id="UP000238823">
    <property type="component" value="Unassembled WGS sequence"/>
</dbReference>
<evidence type="ECO:0000313" key="2">
    <source>
        <dbReference type="EMBL" id="PRP95174.1"/>
    </source>
</evidence>
<organism evidence="2 3">
    <name type="scientific">Enhygromyxa salina</name>
    <dbReference type="NCBI Taxonomy" id="215803"/>
    <lineage>
        <taxon>Bacteria</taxon>
        <taxon>Pseudomonadati</taxon>
        <taxon>Myxococcota</taxon>
        <taxon>Polyangia</taxon>
        <taxon>Nannocystales</taxon>
        <taxon>Nannocystaceae</taxon>
        <taxon>Enhygromyxa</taxon>
    </lineage>
</organism>
<protein>
    <submittedName>
        <fullName evidence="2">Stage II sporulation protein E</fullName>
    </submittedName>
</protein>
<comment type="caution">
    <text evidence="2">The sequence shown here is derived from an EMBL/GenBank/DDBJ whole genome shotgun (WGS) entry which is preliminary data.</text>
</comment>
<proteinExistence type="predicted"/>
<dbReference type="PANTHER" id="PTHR35801">
    <property type="entry name" value="PHOSPHOSERINE PHOSPHATASE RSBX"/>
    <property type="match status" value="1"/>
</dbReference>
<dbReference type="InterPro" id="IPR036457">
    <property type="entry name" value="PPM-type-like_dom_sf"/>
</dbReference>
<dbReference type="RefSeq" id="WP_106094255.1">
    <property type="nucleotide sequence ID" value="NZ_PVNL01000138.1"/>
</dbReference>
<reference evidence="2 3" key="1">
    <citation type="submission" date="2018-03" db="EMBL/GenBank/DDBJ databases">
        <title>Draft Genome Sequences of the Obligatory Marine Myxobacteria Enhygromyxa salina SWB007.</title>
        <authorList>
            <person name="Poehlein A."/>
            <person name="Moghaddam J.A."/>
            <person name="Harms H."/>
            <person name="Alanjari M."/>
            <person name="Koenig G.M."/>
            <person name="Daniel R."/>
            <person name="Schaeberle T.F."/>
        </authorList>
    </citation>
    <scope>NUCLEOTIDE SEQUENCE [LARGE SCALE GENOMIC DNA]</scope>
    <source>
        <strain evidence="2 3">SWB007</strain>
    </source>
</reference>
<dbReference type="OrthoDB" id="5382142at2"/>
<evidence type="ECO:0000259" key="1">
    <source>
        <dbReference type="Pfam" id="PF07228"/>
    </source>
</evidence>
<accession>A0A2S9XQN3</accession>
<feature type="domain" description="PPM-type phosphatase" evidence="1">
    <location>
        <begin position="10"/>
        <end position="154"/>
    </location>
</feature>
<gene>
    <name evidence="2" type="ORF">ENSA7_74880</name>
</gene>